<feature type="domain" description="Alcohol dehydrogenase iron-type/glycerol dehydrogenase GldA" evidence="5">
    <location>
        <begin position="8"/>
        <end position="176"/>
    </location>
</feature>
<dbReference type="Gene3D" id="1.20.1090.10">
    <property type="entry name" value="Dehydroquinate synthase-like - alpha domain"/>
    <property type="match status" value="1"/>
</dbReference>
<dbReference type="PANTHER" id="PTHR11496">
    <property type="entry name" value="ALCOHOL DEHYDROGENASE"/>
    <property type="match status" value="1"/>
</dbReference>
<dbReference type="SUPFAM" id="SSF56796">
    <property type="entry name" value="Dehydroquinate synthase-like"/>
    <property type="match status" value="1"/>
</dbReference>
<dbReference type="Pfam" id="PF00465">
    <property type="entry name" value="Fe-ADH"/>
    <property type="match status" value="1"/>
</dbReference>
<evidence type="ECO:0000256" key="3">
    <source>
        <dbReference type="ARBA" id="ARBA00023002"/>
    </source>
</evidence>
<dbReference type="PANTHER" id="PTHR11496:SF102">
    <property type="entry name" value="ALCOHOL DEHYDROGENASE 4"/>
    <property type="match status" value="1"/>
</dbReference>
<dbReference type="Proteomes" id="UP001647436">
    <property type="component" value="Unassembled WGS sequence"/>
</dbReference>
<keyword evidence="8" id="KW-1185">Reference proteome</keyword>
<feature type="domain" description="Fe-containing alcohol dehydrogenase-like C-terminal" evidence="6">
    <location>
        <begin position="187"/>
        <end position="375"/>
    </location>
</feature>
<dbReference type="InterPro" id="IPR001670">
    <property type="entry name" value="ADH_Fe/GldA"/>
</dbReference>
<comment type="cofactor">
    <cofactor evidence="1">
        <name>Fe cation</name>
        <dbReference type="ChEBI" id="CHEBI:24875"/>
    </cofactor>
</comment>
<dbReference type="CDD" id="cd14861">
    <property type="entry name" value="Fe-ADH-like"/>
    <property type="match status" value="1"/>
</dbReference>
<dbReference type="InterPro" id="IPR039697">
    <property type="entry name" value="Alcohol_dehydrogenase_Fe"/>
</dbReference>
<comment type="caution">
    <text evidence="7">The sequence shown here is derived from an EMBL/GenBank/DDBJ whole genome shotgun (WGS) entry which is preliminary data.</text>
</comment>
<sequence>MAFINFVTQIQFDFGAVRMLRQECERVGISKPLIVTDPGVKAAGILQKSIDALGDLPYAVFDQTPSNPTEAAVCAAAEIYKTQSCDGLIAVGGGSAIDCAKGVAIAATHEGPLSHYATIEGGSPRITERVAPLIAVPTTSGTGSEVARGAIIIVNDHRKLGFHSWHLVPKAAICDPELTFGLPPMLTAATGMDAIAHCMEAFMASAFNPPADGIGLDGLARGWAHIERATRNGNDAEARRQLMSASMQGAMAFQKGLGCVHSLSHSLGGINPRLHHGTLNAMFLPAVVRFNAEAESVQREDRLNRMAHAMGLSSGSDIPEAVRDMNARLSLPSGLAAMGVERTQFDAIINGALKDHCHATNPRLASAQDYEQMLGTSL</sequence>
<dbReference type="EC" id="1.1.1.202" evidence="7"/>
<evidence type="ECO:0000259" key="5">
    <source>
        <dbReference type="Pfam" id="PF00465"/>
    </source>
</evidence>
<dbReference type="PROSITE" id="PS00913">
    <property type="entry name" value="ADH_IRON_1"/>
    <property type="match status" value="1"/>
</dbReference>
<protein>
    <submittedName>
        <fullName evidence="7">1,3-propanediol dehydrogenase</fullName>
        <ecNumber evidence="7">1.1.1.202</ecNumber>
    </submittedName>
</protein>
<dbReference type="InterPro" id="IPR056798">
    <property type="entry name" value="ADH_Fe_C"/>
</dbReference>
<accession>A0ABS5LMA3</accession>
<dbReference type="EMBL" id="JAANES010000001">
    <property type="protein sequence ID" value="MBS3017630.1"/>
    <property type="molecule type" value="Genomic_DNA"/>
</dbReference>
<dbReference type="InterPro" id="IPR018211">
    <property type="entry name" value="ADH_Fe_CS"/>
</dbReference>
<proteinExistence type="inferred from homology"/>
<evidence type="ECO:0000256" key="2">
    <source>
        <dbReference type="ARBA" id="ARBA00007358"/>
    </source>
</evidence>
<evidence type="ECO:0000256" key="4">
    <source>
        <dbReference type="ARBA" id="ARBA00023027"/>
    </source>
</evidence>
<organism evidence="7 8">
    <name type="scientific">Comamonas brasiliensis</name>
    <dbReference type="NCBI Taxonomy" id="1812482"/>
    <lineage>
        <taxon>Bacteria</taxon>
        <taxon>Pseudomonadati</taxon>
        <taxon>Pseudomonadota</taxon>
        <taxon>Betaproteobacteria</taxon>
        <taxon>Burkholderiales</taxon>
        <taxon>Comamonadaceae</taxon>
        <taxon>Comamonas</taxon>
    </lineage>
</organism>
<dbReference type="Gene3D" id="3.40.50.1970">
    <property type="match status" value="1"/>
</dbReference>
<evidence type="ECO:0000313" key="8">
    <source>
        <dbReference type="Proteomes" id="UP001647436"/>
    </source>
</evidence>
<evidence type="ECO:0000259" key="6">
    <source>
        <dbReference type="Pfam" id="PF25137"/>
    </source>
</evidence>
<keyword evidence="3 7" id="KW-0560">Oxidoreductase</keyword>
<dbReference type="Pfam" id="PF25137">
    <property type="entry name" value="ADH_Fe_C"/>
    <property type="match status" value="1"/>
</dbReference>
<name>A0ABS5LMA3_9BURK</name>
<dbReference type="GO" id="GO:0047516">
    <property type="term" value="F:1,3-propanediol dehydrogenase activity"/>
    <property type="evidence" value="ECO:0007669"/>
    <property type="project" value="UniProtKB-EC"/>
</dbReference>
<evidence type="ECO:0000313" key="7">
    <source>
        <dbReference type="EMBL" id="MBS3017630.1"/>
    </source>
</evidence>
<keyword evidence="4" id="KW-0520">NAD</keyword>
<dbReference type="RefSeq" id="WP_211455717.1">
    <property type="nucleotide sequence ID" value="NZ_JAANES010000001.1"/>
</dbReference>
<comment type="similarity">
    <text evidence="2">Belongs to the iron-containing alcohol dehydrogenase family.</text>
</comment>
<evidence type="ECO:0000256" key="1">
    <source>
        <dbReference type="ARBA" id="ARBA00001962"/>
    </source>
</evidence>
<gene>
    <name evidence="7" type="primary">dhaT</name>
    <name evidence="7" type="ORF">DJFAAGMI_00353</name>
</gene>
<reference evidence="7 8" key="1">
    <citation type="submission" date="2020-03" db="EMBL/GenBank/DDBJ databases">
        <title>The role of nitrogen metabolism on polyethylene biodegradation.</title>
        <authorList>
            <person name="Peixoto J."/>
            <person name="Vizzotto C.S."/>
            <person name="Ramos A."/>
            <person name="Alves G."/>
            <person name="Steindorff A."/>
            <person name="Kruger R."/>
        </authorList>
    </citation>
    <scope>NUCLEOTIDE SEQUENCE [LARGE SCALE GENOMIC DNA]</scope>
    <source>
        <strain evidence="7 8">PE63</strain>
    </source>
</reference>